<reference evidence="1 2" key="1">
    <citation type="submission" date="2018-06" db="EMBL/GenBank/DDBJ databases">
        <title>Comparative genomics reveals the genomic features of Rhizophagus irregularis, R. cerebriforme, R. diaphanum and Gigaspora rosea, and their symbiotic lifestyle signature.</title>
        <authorList>
            <person name="Morin E."/>
            <person name="San Clemente H."/>
            <person name="Chen E.C.H."/>
            <person name="De La Providencia I."/>
            <person name="Hainaut M."/>
            <person name="Kuo A."/>
            <person name="Kohler A."/>
            <person name="Murat C."/>
            <person name="Tang N."/>
            <person name="Roy S."/>
            <person name="Loubradou J."/>
            <person name="Henrissat B."/>
            <person name="Grigoriev I.V."/>
            <person name="Corradi N."/>
            <person name="Roux C."/>
            <person name="Martin F.M."/>
        </authorList>
    </citation>
    <scope>NUCLEOTIDE SEQUENCE [LARGE SCALE GENOMIC DNA]</scope>
    <source>
        <strain evidence="1 2">DAOM 227022</strain>
    </source>
</reference>
<name>A0A397T741_9GLOM</name>
<evidence type="ECO:0008006" key="3">
    <source>
        <dbReference type="Google" id="ProtNLM"/>
    </source>
</evidence>
<gene>
    <name evidence="1" type="ORF">C1645_875822</name>
</gene>
<protein>
    <recommendedName>
        <fullName evidence="3">Serine-threonine/tyrosine-protein kinase catalytic domain-containing protein</fullName>
    </recommendedName>
</protein>
<feature type="non-terminal residue" evidence="1">
    <location>
        <position position="1"/>
    </location>
</feature>
<proteinExistence type="predicted"/>
<comment type="caution">
    <text evidence="1">The sequence shown here is derived from an EMBL/GenBank/DDBJ whole genome shotgun (WGS) entry which is preliminary data.</text>
</comment>
<dbReference type="Proteomes" id="UP000265703">
    <property type="component" value="Unassembled WGS sequence"/>
</dbReference>
<dbReference type="AlphaFoldDB" id="A0A397T741"/>
<sequence>LITKCWDAKAENRPTAKELYQIFNKWNKERLNKDSEIYSQIKESIYTSRLFNFKDLPEPVNTDTIQSASISNCLDCQLSELDLNDENNSD</sequence>
<evidence type="ECO:0000313" key="2">
    <source>
        <dbReference type="Proteomes" id="UP000265703"/>
    </source>
</evidence>
<keyword evidence="2" id="KW-1185">Reference proteome</keyword>
<organism evidence="1 2">
    <name type="scientific">Glomus cerebriforme</name>
    <dbReference type="NCBI Taxonomy" id="658196"/>
    <lineage>
        <taxon>Eukaryota</taxon>
        <taxon>Fungi</taxon>
        <taxon>Fungi incertae sedis</taxon>
        <taxon>Mucoromycota</taxon>
        <taxon>Glomeromycotina</taxon>
        <taxon>Glomeromycetes</taxon>
        <taxon>Glomerales</taxon>
        <taxon>Glomeraceae</taxon>
        <taxon>Glomus</taxon>
    </lineage>
</organism>
<accession>A0A397T741</accession>
<dbReference type="EMBL" id="QKYT01000169">
    <property type="protein sequence ID" value="RIA90834.1"/>
    <property type="molecule type" value="Genomic_DNA"/>
</dbReference>
<evidence type="ECO:0000313" key="1">
    <source>
        <dbReference type="EMBL" id="RIA90834.1"/>
    </source>
</evidence>
<dbReference type="OrthoDB" id="2447130at2759"/>